<keyword evidence="3" id="KW-0539">Nucleus</keyword>
<comment type="caution">
    <text evidence="5">The sequence shown here is derived from an EMBL/GenBank/DDBJ whole genome shotgun (WGS) entry which is preliminary data.</text>
</comment>
<gene>
    <name evidence="5" type="ORF">GP486_000161</name>
</gene>
<dbReference type="PANTHER" id="PTHR23188">
    <property type="entry name" value="RNA POLYMERASE II-ASSOCIATED FACTOR 1 HOMOLOG"/>
    <property type="match status" value="1"/>
</dbReference>
<dbReference type="GO" id="GO:0003682">
    <property type="term" value="F:chromatin binding"/>
    <property type="evidence" value="ECO:0007669"/>
    <property type="project" value="TreeGrafter"/>
</dbReference>
<evidence type="ECO:0000256" key="1">
    <source>
        <dbReference type="ARBA" id="ARBA00004123"/>
    </source>
</evidence>
<evidence type="ECO:0008006" key="7">
    <source>
        <dbReference type="Google" id="ProtNLM"/>
    </source>
</evidence>
<feature type="region of interest" description="Disordered" evidence="4">
    <location>
        <begin position="22"/>
        <end position="43"/>
    </location>
</feature>
<dbReference type="AlphaFoldDB" id="A0A9P8LJG3"/>
<feature type="region of interest" description="Disordered" evidence="4">
    <location>
        <begin position="139"/>
        <end position="172"/>
    </location>
</feature>
<comment type="similarity">
    <text evidence="2">Belongs to the PAF1 family.</text>
</comment>
<dbReference type="GO" id="GO:0006368">
    <property type="term" value="P:transcription elongation by RNA polymerase II"/>
    <property type="evidence" value="ECO:0007669"/>
    <property type="project" value="InterPro"/>
</dbReference>
<proteinExistence type="inferred from homology"/>
<keyword evidence="6" id="KW-1185">Reference proteome</keyword>
<comment type="subcellular location">
    <subcellularLocation>
        <location evidence="1">Nucleus</location>
    </subcellularLocation>
</comment>
<sequence>MASSSTRPERVYHQDYIARIRYSNTLPPPPNPPKLLDIPGTGLEGSQYTSTGFASRLAREQPLNIETDAELGMPLDLVGMPGIFDGDESSIQAPLHPPAPHPHDRPLLRALATLGKPASSLSSGVSFLRRTEYISTEQGRSRFESTTSRSLVKSAAMSAAKKKRRDPDQNDPLNMLRAIIKGFDTAHPEEAYKGPDTANNLRGLAPTPADIEAWRNPKHPSKPEVKLLDSYPILPDLDAFPDTGGYMLMKFATNPVASTDAYDERLGVGLLRPLDPRPVIQAIMQESRELYAADPKNNPPPGPPPFDYEYFLPPDRKAVHGIKRKFHVDDPGNNLPDLYTNTNPQTEERFFRFNRIRAYETAQVSGSAESKYDEVALALYDPDLEDDNPAAKRRKQKGAYYYPILQKSQIRPRRAINTSRLGTVVAKKEEDMYADRVDYLDVIVRDPNAEEAKRRGEEKEKYDAVIDAGS</sequence>
<evidence type="ECO:0000313" key="6">
    <source>
        <dbReference type="Proteomes" id="UP000750711"/>
    </source>
</evidence>
<dbReference type="EMBL" id="JAGHQM010000008">
    <property type="protein sequence ID" value="KAH0566449.1"/>
    <property type="molecule type" value="Genomic_DNA"/>
</dbReference>
<name>A0A9P8LJG3_9PEZI</name>
<dbReference type="Pfam" id="PF03985">
    <property type="entry name" value="Paf1"/>
    <property type="match status" value="1"/>
</dbReference>
<protein>
    <recommendedName>
        <fullName evidence="7">Paf1-domain-containing protein</fullName>
    </recommendedName>
</protein>
<feature type="compositionally biased region" description="Basic and acidic residues" evidence="4">
    <location>
        <begin position="450"/>
        <end position="464"/>
    </location>
</feature>
<dbReference type="PANTHER" id="PTHR23188:SF12">
    <property type="entry name" value="RNA POLYMERASE II-ASSOCIATED FACTOR 1 HOMOLOG"/>
    <property type="match status" value="1"/>
</dbReference>
<evidence type="ECO:0000256" key="3">
    <source>
        <dbReference type="ARBA" id="ARBA00023242"/>
    </source>
</evidence>
<dbReference type="GO" id="GO:0016593">
    <property type="term" value="C:Cdc73/Paf1 complex"/>
    <property type="evidence" value="ECO:0007669"/>
    <property type="project" value="InterPro"/>
</dbReference>
<organism evidence="5 6">
    <name type="scientific">Trichoglossum hirsutum</name>
    <dbReference type="NCBI Taxonomy" id="265104"/>
    <lineage>
        <taxon>Eukaryota</taxon>
        <taxon>Fungi</taxon>
        <taxon>Dikarya</taxon>
        <taxon>Ascomycota</taxon>
        <taxon>Pezizomycotina</taxon>
        <taxon>Geoglossomycetes</taxon>
        <taxon>Geoglossales</taxon>
        <taxon>Geoglossaceae</taxon>
        <taxon>Trichoglossum</taxon>
    </lineage>
</organism>
<reference evidence="5" key="1">
    <citation type="submission" date="2021-03" db="EMBL/GenBank/DDBJ databases">
        <title>Comparative genomics and phylogenomic investigation of the class Geoglossomycetes provide insights into ecological specialization and systematics.</title>
        <authorList>
            <person name="Melie T."/>
            <person name="Pirro S."/>
            <person name="Miller A.N."/>
            <person name="Quandt A."/>
        </authorList>
    </citation>
    <scope>NUCLEOTIDE SEQUENCE</scope>
    <source>
        <strain evidence="5">CAQ_001_2017</strain>
    </source>
</reference>
<accession>A0A9P8LJG3</accession>
<feature type="compositionally biased region" description="Polar residues" evidence="4">
    <location>
        <begin position="139"/>
        <end position="151"/>
    </location>
</feature>
<dbReference type="Proteomes" id="UP000750711">
    <property type="component" value="Unassembled WGS sequence"/>
</dbReference>
<feature type="region of interest" description="Disordered" evidence="4">
    <location>
        <begin position="450"/>
        <end position="470"/>
    </location>
</feature>
<evidence type="ECO:0000313" key="5">
    <source>
        <dbReference type="EMBL" id="KAH0566449.1"/>
    </source>
</evidence>
<evidence type="ECO:0000256" key="4">
    <source>
        <dbReference type="SAM" id="MobiDB-lite"/>
    </source>
</evidence>
<dbReference type="GO" id="GO:0000993">
    <property type="term" value="F:RNA polymerase II complex binding"/>
    <property type="evidence" value="ECO:0007669"/>
    <property type="project" value="TreeGrafter"/>
</dbReference>
<evidence type="ECO:0000256" key="2">
    <source>
        <dbReference type="ARBA" id="ARBA00007560"/>
    </source>
</evidence>
<dbReference type="InterPro" id="IPR007133">
    <property type="entry name" value="RNA_pol_II-assoc_Paf1"/>
</dbReference>